<dbReference type="Gene3D" id="1.10.40.50">
    <property type="entry name" value="Probable gtpase engc, domain 3"/>
    <property type="match status" value="1"/>
</dbReference>
<dbReference type="CDD" id="cd01854">
    <property type="entry name" value="YjeQ_EngC"/>
    <property type="match status" value="1"/>
</dbReference>
<dbReference type="HAMAP" id="MF_01820">
    <property type="entry name" value="GTPase_RsgA"/>
    <property type="match status" value="1"/>
</dbReference>
<dbReference type="NCBIfam" id="TIGR00157">
    <property type="entry name" value="ribosome small subunit-dependent GTPase A"/>
    <property type="match status" value="1"/>
</dbReference>
<comment type="function">
    <text evidence="3">One of several proteins that assist in the late maturation steps of the functional core of the 30S ribosomal subunit. Helps release RbfA from mature subunits. May play a role in the assembly of ribosomal proteins into the subunit. Circularly permuted GTPase that catalyzes slow GTP hydrolysis, GTPase activity is stimulated by the 30S ribosomal subunit.</text>
</comment>
<feature type="domain" description="CP-type G" evidence="6">
    <location>
        <begin position="91"/>
        <end position="271"/>
    </location>
</feature>
<comment type="similarity">
    <text evidence="3">Belongs to the TRAFAC class YlqF/YawG GTPase family. RsgA subfamily.</text>
</comment>
<reference evidence="7 8" key="1">
    <citation type="journal article" date="2012" name="J. Bacteriol.">
        <title>De Novo Genome Project of Cupriavidus basilensis OR16.</title>
        <authorList>
            <person name="Cserhati M."/>
            <person name="Kriszt B."/>
            <person name="Szoboszlay S."/>
            <person name="Toth A."/>
            <person name="Szabo I."/>
            <person name="Tancsics A."/>
            <person name="Nagy I."/>
            <person name="Horvath B."/>
            <person name="Nagy I."/>
            <person name="Kukolya J."/>
        </authorList>
    </citation>
    <scope>NUCLEOTIDE SEQUENCE [LARGE SCALE GENOMIC DNA]</scope>
    <source>
        <strain evidence="7 8">OR16</strain>
    </source>
</reference>
<dbReference type="GO" id="GO:0005525">
    <property type="term" value="F:GTP binding"/>
    <property type="evidence" value="ECO:0007669"/>
    <property type="project" value="UniProtKB-UniRule"/>
</dbReference>
<evidence type="ECO:0000259" key="5">
    <source>
        <dbReference type="PROSITE" id="PS50936"/>
    </source>
</evidence>
<dbReference type="GO" id="GO:0042274">
    <property type="term" value="P:ribosomal small subunit biogenesis"/>
    <property type="evidence" value="ECO:0007669"/>
    <property type="project" value="UniProtKB-UniRule"/>
</dbReference>
<comment type="subcellular location">
    <subcellularLocation>
        <location evidence="3">Cytoplasm</location>
    </subcellularLocation>
</comment>
<feature type="binding site" evidence="3">
    <location>
        <position position="308"/>
    </location>
    <ligand>
        <name>Zn(2+)</name>
        <dbReference type="ChEBI" id="CHEBI:29105"/>
    </ligand>
</feature>
<keyword evidence="3" id="KW-0479">Metal-binding</keyword>
<feature type="binding site" evidence="3">
    <location>
        <begin position="140"/>
        <end position="143"/>
    </location>
    <ligand>
        <name>GTP</name>
        <dbReference type="ChEBI" id="CHEBI:37565"/>
    </ligand>
</feature>
<dbReference type="Proteomes" id="UP000005808">
    <property type="component" value="Unassembled WGS sequence"/>
</dbReference>
<dbReference type="PROSITE" id="PS50936">
    <property type="entry name" value="ENGC_GTPASE"/>
    <property type="match status" value="1"/>
</dbReference>
<evidence type="ECO:0000256" key="3">
    <source>
        <dbReference type="HAMAP-Rule" id="MF_01820"/>
    </source>
</evidence>
<feature type="binding site" evidence="3">
    <location>
        <position position="300"/>
    </location>
    <ligand>
        <name>Zn(2+)</name>
        <dbReference type="ChEBI" id="CHEBI:29105"/>
    </ligand>
</feature>
<name>H1S6A5_9BURK</name>
<evidence type="ECO:0000256" key="1">
    <source>
        <dbReference type="ARBA" id="ARBA00022741"/>
    </source>
</evidence>
<keyword evidence="3" id="KW-0694">RNA-binding</keyword>
<dbReference type="RefSeq" id="WP_006158949.1">
    <property type="nucleotide sequence ID" value="NZ_AHJE01000042.1"/>
</dbReference>
<keyword evidence="3" id="KW-0963">Cytoplasm</keyword>
<keyword evidence="3" id="KW-0690">Ribosome biogenesis</keyword>
<comment type="subunit">
    <text evidence="3">Monomer. Associates with 30S ribosomal subunit, binds 16S rRNA.</text>
</comment>
<evidence type="ECO:0000256" key="4">
    <source>
        <dbReference type="SAM" id="MobiDB-lite"/>
    </source>
</evidence>
<evidence type="ECO:0000256" key="2">
    <source>
        <dbReference type="ARBA" id="ARBA00023134"/>
    </source>
</evidence>
<dbReference type="PANTHER" id="PTHR32120">
    <property type="entry name" value="SMALL RIBOSOMAL SUBUNIT BIOGENESIS GTPASE RSGA"/>
    <property type="match status" value="1"/>
</dbReference>
<feature type="binding site" evidence="3">
    <location>
        <position position="302"/>
    </location>
    <ligand>
        <name>Zn(2+)</name>
        <dbReference type="ChEBI" id="CHEBI:29105"/>
    </ligand>
</feature>
<evidence type="ECO:0000259" key="6">
    <source>
        <dbReference type="PROSITE" id="PS51721"/>
    </source>
</evidence>
<dbReference type="Gene3D" id="3.40.50.300">
    <property type="entry name" value="P-loop containing nucleotide triphosphate hydrolases"/>
    <property type="match status" value="1"/>
</dbReference>
<dbReference type="SUPFAM" id="SSF52540">
    <property type="entry name" value="P-loop containing nucleoside triphosphate hydrolases"/>
    <property type="match status" value="1"/>
</dbReference>
<feature type="region of interest" description="Disordered" evidence="4">
    <location>
        <begin position="1"/>
        <end position="20"/>
    </location>
</feature>
<dbReference type="OrthoDB" id="9809485at2"/>
<keyword evidence="3" id="KW-0862">Zinc</keyword>
<dbReference type="InterPro" id="IPR004881">
    <property type="entry name" value="Ribosome_biogen_GTPase_RsgA"/>
</dbReference>
<dbReference type="GO" id="GO:0005737">
    <property type="term" value="C:cytoplasm"/>
    <property type="evidence" value="ECO:0007669"/>
    <property type="project" value="UniProtKB-SubCell"/>
</dbReference>
<evidence type="ECO:0000313" key="8">
    <source>
        <dbReference type="Proteomes" id="UP000005808"/>
    </source>
</evidence>
<feature type="binding site" evidence="3">
    <location>
        <begin position="194"/>
        <end position="202"/>
    </location>
    <ligand>
        <name>GTP</name>
        <dbReference type="ChEBI" id="CHEBI:37565"/>
    </ligand>
</feature>
<proteinExistence type="inferred from homology"/>
<dbReference type="Pfam" id="PF03193">
    <property type="entry name" value="RsgA_GTPase"/>
    <property type="match status" value="1"/>
</dbReference>
<keyword evidence="3" id="KW-0378">Hydrolase</keyword>
<dbReference type="InterPro" id="IPR027417">
    <property type="entry name" value="P-loop_NTPase"/>
</dbReference>
<keyword evidence="2 3" id="KW-0342">GTP-binding</keyword>
<gene>
    <name evidence="3" type="primary">rsgA</name>
    <name evidence="7" type="ORF">OR16_17077</name>
</gene>
<protein>
    <recommendedName>
        <fullName evidence="3">Small ribosomal subunit biogenesis GTPase RsgA</fullName>
        <ecNumber evidence="3">3.6.1.-</ecNumber>
    </recommendedName>
</protein>
<dbReference type="PATRIC" id="fig|1127483.3.peg.3428"/>
<dbReference type="GO" id="GO:0019843">
    <property type="term" value="F:rRNA binding"/>
    <property type="evidence" value="ECO:0007669"/>
    <property type="project" value="UniProtKB-KW"/>
</dbReference>
<dbReference type="InterPro" id="IPR030378">
    <property type="entry name" value="G_CP_dom"/>
</dbReference>
<comment type="caution">
    <text evidence="7">The sequence shown here is derived from an EMBL/GenBank/DDBJ whole genome shotgun (WGS) entry which is preliminary data.</text>
</comment>
<dbReference type="PANTHER" id="PTHR32120:SF11">
    <property type="entry name" value="SMALL RIBOSOMAL SUBUNIT BIOGENESIS GTPASE RSGA 1, MITOCHONDRIAL-RELATED"/>
    <property type="match status" value="1"/>
</dbReference>
<feature type="domain" description="EngC GTPase" evidence="5">
    <location>
        <begin position="101"/>
        <end position="269"/>
    </location>
</feature>
<keyword evidence="1 3" id="KW-0547">Nucleotide-binding</keyword>
<accession>H1S6A5</accession>
<sequence length="340" mass="37273">MSRAASRGGPQRAASPAKANANGAAAEEALIVAAHGRHYVIELDDGSRLHGFPRGKRSECAVGDRVTIERAASDQCVITGFKPRKNLLHRSDQFKSKLLAANIDQVVIVLATEPGFSEDLLGRALVSAEALGIRPLIILNKIDLTERLEEARGRLELYRGLGYETLFLSVHGSPDDTLAQLRPQLAHRASILIGQSGMGKSSLLNLLIPGVEAQTREISAKLDSGKHTTTFTRLYHLPASVDGDEADVGDNVDPQARQRGCLIDSPGFQEFGLHHLSEGMLERAFPEFRPRLTECRFYNCHHINEPGCGVLASMNAGEISGRRHQLYTQLLHESRQQKPW</sequence>
<dbReference type="EMBL" id="AHJE01000042">
    <property type="protein sequence ID" value="EHP41929.1"/>
    <property type="molecule type" value="Genomic_DNA"/>
</dbReference>
<dbReference type="GO" id="GO:0046872">
    <property type="term" value="F:metal ion binding"/>
    <property type="evidence" value="ECO:0007669"/>
    <property type="project" value="UniProtKB-KW"/>
</dbReference>
<dbReference type="InterPro" id="IPR010914">
    <property type="entry name" value="RsgA_GTPase_dom"/>
</dbReference>
<dbReference type="GO" id="GO:0003924">
    <property type="term" value="F:GTPase activity"/>
    <property type="evidence" value="ECO:0007669"/>
    <property type="project" value="UniProtKB-UniRule"/>
</dbReference>
<dbReference type="PROSITE" id="PS51721">
    <property type="entry name" value="G_CP"/>
    <property type="match status" value="1"/>
</dbReference>
<dbReference type="EC" id="3.6.1.-" evidence="3"/>
<organism evidence="7 8">
    <name type="scientific">Cupriavidus basilensis OR16</name>
    <dbReference type="NCBI Taxonomy" id="1127483"/>
    <lineage>
        <taxon>Bacteria</taxon>
        <taxon>Pseudomonadati</taxon>
        <taxon>Pseudomonadota</taxon>
        <taxon>Betaproteobacteria</taxon>
        <taxon>Burkholderiales</taxon>
        <taxon>Burkholderiaceae</taxon>
        <taxon>Cupriavidus</taxon>
    </lineage>
</organism>
<dbReference type="AlphaFoldDB" id="H1S6A5"/>
<comment type="cofactor">
    <cofactor evidence="3">
        <name>Zn(2+)</name>
        <dbReference type="ChEBI" id="CHEBI:29105"/>
    </cofactor>
    <text evidence="3">Binds 1 zinc ion per subunit.</text>
</comment>
<keyword evidence="3" id="KW-0699">rRNA-binding</keyword>
<evidence type="ECO:0000313" key="7">
    <source>
        <dbReference type="EMBL" id="EHP41929.1"/>
    </source>
</evidence>
<feature type="binding site" evidence="3">
    <location>
        <position position="295"/>
    </location>
    <ligand>
        <name>Zn(2+)</name>
        <dbReference type="ChEBI" id="CHEBI:29105"/>
    </ligand>
</feature>